<dbReference type="SMART" id="SM00878">
    <property type="entry name" value="Biotin_carb_C"/>
    <property type="match status" value="1"/>
</dbReference>
<dbReference type="SUPFAM" id="SSF51246">
    <property type="entry name" value="Rudiment single hybrid motif"/>
    <property type="match status" value="1"/>
</dbReference>
<keyword evidence="3 6" id="KW-0547">Nucleotide-binding</keyword>
<evidence type="ECO:0000259" key="8">
    <source>
        <dbReference type="PROSITE" id="PS50979"/>
    </source>
</evidence>
<dbReference type="GO" id="GO:0004658">
    <property type="term" value="F:propionyl-CoA carboxylase activity"/>
    <property type="evidence" value="ECO:0007669"/>
    <property type="project" value="TreeGrafter"/>
</dbReference>
<evidence type="ECO:0000256" key="6">
    <source>
        <dbReference type="PROSITE-ProRule" id="PRU00409"/>
    </source>
</evidence>
<evidence type="ECO:0000256" key="5">
    <source>
        <dbReference type="ARBA" id="ARBA00023267"/>
    </source>
</evidence>
<dbReference type="Proteomes" id="UP000887565">
    <property type="component" value="Unplaced"/>
</dbReference>
<evidence type="ECO:0000313" key="9">
    <source>
        <dbReference type="Proteomes" id="UP000887565"/>
    </source>
</evidence>
<dbReference type="Pfam" id="PF02785">
    <property type="entry name" value="Biotin_carb_C"/>
    <property type="match status" value="1"/>
</dbReference>
<sequence length="485" mass="54496">IFRSILIANRGEIACRIIKTCRNLGIKTVAIYSDVDAREPHVSMADEAFHVGPAMLHESYLNVRNIMKAVNESQAEAVHPGYGFLSENMNFVKELENSNVTFIGPNSNAVKLMGDKLRSKQLAIEAGVDMIPGTDEEVRDIEHCLKVAKCIGYPVMIKASAGGGGKGMRIAFEEKDIRDGFHLAKKEAFSYFGDDRILIEKYIPDARHIEIQVLCDKFGNALYLNERDCSIQRRNQKIIEEAPSPFVDRSLRCQMGEQACALARTAGYDSAGTVEFLVDSNRHFYFLEMNTRLQVEHPITEEITGIDLVHQMIRIAYGHKLDMNQCDVSVNGCSVECRIYAENPYRNFGLPCSGLISKYIEPLDIPGIRCDSGVSEGSQVSISYDPMICKLIATGEDRMQALERMCRALDMFVIRGLTTNVPLLRTIISEMNFRRGHFSTNYLFKTFPDGFSPPALNKQDYKILATVAAYVYNQNEKRTFATQEA</sequence>
<dbReference type="PANTHER" id="PTHR18866">
    <property type="entry name" value="CARBOXYLASE:PYRUVATE/ACETYL-COA/PROPIONYL-COA CARBOXYLASE"/>
    <property type="match status" value="1"/>
</dbReference>
<dbReference type="PROSITE" id="PS50975">
    <property type="entry name" value="ATP_GRASP"/>
    <property type="match status" value="1"/>
</dbReference>
<dbReference type="PROSITE" id="PS00866">
    <property type="entry name" value="CPSASE_1"/>
    <property type="match status" value="1"/>
</dbReference>
<evidence type="ECO:0000256" key="2">
    <source>
        <dbReference type="ARBA" id="ARBA00022598"/>
    </source>
</evidence>
<dbReference type="Pfam" id="PF00289">
    <property type="entry name" value="Biotin_carb_N"/>
    <property type="match status" value="1"/>
</dbReference>
<dbReference type="SUPFAM" id="SSF52440">
    <property type="entry name" value="PreATP-grasp domain"/>
    <property type="match status" value="1"/>
</dbReference>
<dbReference type="PROSITE" id="PS00867">
    <property type="entry name" value="CPSASE_2"/>
    <property type="match status" value="1"/>
</dbReference>
<evidence type="ECO:0000256" key="1">
    <source>
        <dbReference type="ARBA" id="ARBA00001953"/>
    </source>
</evidence>
<evidence type="ECO:0000256" key="4">
    <source>
        <dbReference type="ARBA" id="ARBA00022840"/>
    </source>
</evidence>
<accession>A0A915JKW6</accession>
<keyword evidence="9" id="KW-1185">Reference proteome</keyword>
<dbReference type="PANTHER" id="PTHR18866:SF33">
    <property type="entry name" value="METHYLCROTONOYL-COA CARBOXYLASE SUBUNIT ALPHA, MITOCHONDRIAL-RELATED"/>
    <property type="match status" value="1"/>
</dbReference>
<dbReference type="Gene3D" id="3.30.470.20">
    <property type="entry name" value="ATP-grasp fold, B domain"/>
    <property type="match status" value="1"/>
</dbReference>
<keyword evidence="4 6" id="KW-0067">ATP-binding</keyword>
<dbReference type="InterPro" id="IPR005482">
    <property type="entry name" value="Biotin_COase_C"/>
</dbReference>
<dbReference type="AlphaFoldDB" id="A0A915JKW6"/>
<dbReference type="InterPro" id="IPR016185">
    <property type="entry name" value="PreATP-grasp_dom_sf"/>
</dbReference>
<dbReference type="GO" id="GO:0005524">
    <property type="term" value="F:ATP binding"/>
    <property type="evidence" value="ECO:0007669"/>
    <property type="project" value="UniProtKB-UniRule"/>
</dbReference>
<dbReference type="FunFam" id="3.30.470.20:FF:000028">
    <property type="entry name" value="Methylcrotonoyl-CoA carboxylase subunit alpha, mitochondrial"/>
    <property type="match status" value="1"/>
</dbReference>
<dbReference type="OMA" id="KGDAWSI"/>
<organism evidence="9 10">
    <name type="scientific">Romanomermis culicivorax</name>
    <name type="common">Nematode worm</name>
    <dbReference type="NCBI Taxonomy" id="13658"/>
    <lineage>
        <taxon>Eukaryota</taxon>
        <taxon>Metazoa</taxon>
        <taxon>Ecdysozoa</taxon>
        <taxon>Nematoda</taxon>
        <taxon>Enoplea</taxon>
        <taxon>Dorylaimia</taxon>
        <taxon>Mermithida</taxon>
        <taxon>Mermithoidea</taxon>
        <taxon>Mermithidae</taxon>
        <taxon>Romanomermis</taxon>
    </lineage>
</organism>
<dbReference type="InterPro" id="IPR011764">
    <property type="entry name" value="Biotin_carboxylation_dom"/>
</dbReference>
<dbReference type="FunFam" id="3.30.1490.20:FF:000003">
    <property type="entry name" value="acetyl-CoA carboxylase isoform X1"/>
    <property type="match status" value="1"/>
</dbReference>
<evidence type="ECO:0000256" key="3">
    <source>
        <dbReference type="ARBA" id="ARBA00022741"/>
    </source>
</evidence>
<dbReference type="SUPFAM" id="SSF56059">
    <property type="entry name" value="Glutathione synthetase ATP-binding domain-like"/>
    <property type="match status" value="1"/>
</dbReference>
<dbReference type="Pfam" id="PF02786">
    <property type="entry name" value="CPSase_L_D2"/>
    <property type="match status" value="1"/>
</dbReference>
<dbReference type="WBParaSite" id="nRc.2.0.1.t26839-RA">
    <property type="protein sequence ID" value="nRc.2.0.1.t26839-RA"/>
    <property type="gene ID" value="nRc.2.0.1.g26839"/>
</dbReference>
<dbReference type="GO" id="GO:0005739">
    <property type="term" value="C:mitochondrion"/>
    <property type="evidence" value="ECO:0007669"/>
    <property type="project" value="TreeGrafter"/>
</dbReference>
<evidence type="ECO:0000259" key="7">
    <source>
        <dbReference type="PROSITE" id="PS50975"/>
    </source>
</evidence>
<feature type="domain" description="ATP-grasp" evidence="7">
    <location>
        <begin position="120"/>
        <end position="317"/>
    </location>
</feature>
<proteinExistence type="predicted"/>
<reference evidence="10" key="1">
    <citation type="submission" date="2022-11" db="UniProtKB">
        <authorList>
            <consortium name="WormBaseParasite"/>
        </authorList>
    </citation>
    <scope>IDENTIFICATION</scope>
</reference>
<dbReference type="InterPro" id="IPR011054">
    <property type="entry name" value="Rudment_hybrid_motif"/>
</dbReference>
<dbReference type="InterPro" id="IPR050856">
    <property type="entry name" value="Biotin_carboxylase_complex"/>
</dbReference>
<feature type="domain" description="Biotin carboxylation" evidence="8">
    <location>
        <begin position="1"/>
        <end position="448"/>
    </location>
</feature>
<name>A0A915JKW6_ROMCU</name>
<evidence type="ECO:0000313" key="10">
    <source>
        <dbReference type="WBParaSite" id="nRc.2.0.1.t26839-RA"/>
    </source>
</evidence>
<keyword evidence="5" id="KW-0092">Biotin</keyword>
<dbReference type="GO" id="GO:0046872">
    <property type="term" value="F:metal ion binding"/>
    <property type="evidence" value="ECO:0007669"/>
    <property type="project" value="InterPro"/>
</dbReference>
<dbReference type="InterPro" id="IPR011761">
    <property type="entry name" value="ATP-grasp"/>
</dbReference>
<dbReference type="PROSITE" id="PS50979">
    <property type="entry name" value="BC"/>
    <property type="match status" value="1"/>
</dbReference>
<comment type="cofactor">
    <cofactor evidence="1">
        <name>biotin</name>
        <dbReference type="ChEBI" id="CHEBI:57586"/>
    </cofactor>
</comment>
<dbReference type="FunFam" id="3.40.50.20:FF:000010">
    <property type="entry name" value="Propionyl-CoA carboxylase subunit alpha"/>
    <property type="match status" value="1"/>
</dbReference>
<dbReference type="InterPro" id="IPR005481">
    <property type="entry name" value="BC-like_N"/>
</dbReference>
<dbReference type="InterPro" id="IPR005479">
    <property type="entry name" value="CPAse_ATP-bd"/>
</dbReference>
<protein>
    <submittedName>
        <fullName evidence="10">Biotin carboxylase</fullName>
    </submittedName>
</protein>
<keyword evidence="2" id="KW-0436">Ligase</keyword>